<evidence type="ECO:0000259" key="1">
    <source>
        <dbReference type="Pfam" id="PF00656"/>
    </source>
</evidence>
<dbReference type="Gene3D" id="3.40.50.1460">
    <property type="match status" value="1"/>
</dbReference>
<feature type="domain" description="Peptidase C14 caspase" evidence="1">
    <location>
        <begin position="10"/>
        <end position="261"/>
    </location>
</feature>
<accession>A0A8H3HPJ5</accession>
<evidence type="ECO:0000313" key="3">
    <source>
        <dbReference type="Proteomes" id="UP000663853"/>
    </source>
</evidence>
<organism evidence="2 3">
    <name type="scientific">Rhizoctonia solani</name>
    <dbReference type="NCBI Taxonomy" id="456999"/>
    <lineage>
        <taxon>Eukaryota</taxon>
        <taxon>Fungi</taxon>
        <taxon>Dikarya</taxon>
        <taxon>Basidiomycota</taxon>
        <taxon>Agaricomycotina</taxon>
        <taxon>Agaricomycetes</taxon>
        <taxon>Cantharellales</taxon>
        <taxon>Ceratobasidiaceae</taxon>
        <taxon>Rhizoctonia</taxon>
    </lineage>
</organism>
<reference evidence="2" key="1">
    <citation type="submission" date="2021-01" db="EMBL/GenBank/DDBJ databases">
        <authorList>
            <person name="Kaushik A."/>
        </authorList>
    </citation>
    <scope>NUCLEOTIDE SEQUENCE</scope>
    <source>
        <strain evidence="2">AG6-10EEA</strain>
    </source>
</reference>
<gene>
    <name evidence="2" type="ORF">RDB_LOCUS176825</name>
</gene>
<dbReference type="Pfam" id="PF00656">
    <property type="entry name" value="Peptidase_C14"/>
    <property type="match status" value="1"/>
</dbReference>
<comment type="caution">
    <text evidence="2">The sequence shown here is derived from an EMBL/GenBank/DDBJ whole genome shotgun (WGS) entry which is preliminary data.</text>
</comment>
<dbReference type="InterPro" id="IPR011600">
    <property type="entry name" value="Pept_C14_caspase"/>
</dbReference>
<evidence type="ECO:0000313" key="2">
    <source>
        <dbReference type="EMBL" id="CAE6535105.1"/>
    </source>
</evidence>
<proteinExistence type="predicted"/>
<dbReference type="AlphaFoldDB" id="A0A8H3HPJ5"/>
<dbReference type="Proteomes" id="UP000663853">
    <property type="component" value="Unassembled WGS sequence"/>
</dbReference>
<protein>
    <recommendedName>
        <fullName evidence="1">Peptidase C14 caspase domain-containing protein</fullName>
    </recommendedName>
</protein>
<dbReference type="GO" id="GO:0004197">
    <property type="term" value="F:cysteine-type endopeptidase activity"/>
    <property type="evidence" value="ECO:0007669"/>
    <property type="project" value="InterPro"/>
</dbReference>
<dbReference type="GO" id="GO:0006508">
    <property type="term" value="P:proteolysis"/>
    <property type="evidence" value="ECO:0007669"/>
    <property type="project" value="InterPro"/>
</dbReference>
<name>A0A8H3HPJ5_9AGAM</name>
<sequence length="646" mass="72005">MSTRQRFSAYALIIAISEHQLVTPEPDARRLHDTLIQFGFSENSIKMLTGHGVKQRILVPGFGTSIDAECIVPYDTIATRGQILPIPDITISALLGEIAKAKGDYITLLLDCCHSGSGSRDANIDNNRGSLPKDLLNFDQEEFKNEDGDIWSEFLKPGDDTKAEPKSRSISTSNPGSFRYQGIKSHVLIASCGENEESFECSIAGQPRTSLFTAALLEALNHCRRSNMLWEVTCMGLFTRIKDFMLDIGQRRFPQTPQCEGYHRERHVFATPAFPHRQHGIAPITEIPERPGQYLIPVGELAGVRPESEFEIYDYPKGKLTSKGRFPVSGVDNRAGSMTVINAGKNLKLGPDAYAVLCILPSPLPIDLSPDLHQIWASQDFQDDLRRRLSGRQSINHFIGPVRPGHPSKLRVSHSASTGEVAVEPTDGRSRPIVFRRLSIPHLSDTLAKAVMFYYHLERQVMSRENNPFGFEVWELIESAPNDPDYLGALMPDRERGAITFHPNEETRIRGSNGMFGLRITNHAEEAYYIYIFYFDPNDFSITPIYLPPTDQPSVLRKGSLKIGYGNSGAPPLTFTIPRNLNTDPGYFKLFYSISPSEMSTIEQAGVDTSLEGKSRDGSRYQASPPPFGSVLYPMAVLNPRPSGRR</sequence>
<dbReference type="EMBL" id="CAJMXA010004121">
    <property type="protein sequence ID" value="CAE6535105.1"/>
    <property type="molecule type" value="Genomic_DNA"/>
</dbReference>